<reference evidence="2 3" key="1">
    <citation type="journal article" date="2013" name="PLoS Genet.">
        <title>The genome and development-dependent transcriptomes of Pyronema confluens: a window into fungal evolution.</title>
        <authorList>
            <person name="Traeger S."/>
            <person name="Altegoer F."/>
            <person name="Freitag M."/>
            <person name="Gabaldon T."/>
            <person name="Kempken F."/>
            <person name="Kumar A."/>
            <person name="Marcet-Houben M."/>
            <person name="Poggeler S."/>
            <person name="Stajich J.E."/>
            <person name="Nowrousian M."/>
        </authorList>
    </citation>
    <scope>NUCLEOTIDE SEQUENCE [LARGE SCALE GENOMIC DNA]</scope>
    <source>
        <strain evidence="3">CBS 100304</strain>
        <tissue evidence="2">Vegetative mycelium</tissue>
    </source>
</reference>
<dbReference type="EMBL" id="HF935952">
    <property type="protein sequence ID" value="CCX14359.1"/>
    <property type="molecule type" value="Genomic_DNA"/>
</dbReference>
<gene>
    <name evidence="2" type="ORF">PCON_13952</name>
</gene>
<protein>
    <submittedName>
        <fullName evidence="2">Uncharacterized protein</fullName>
    </submittedName>
</protein>
<evidence type="ECO:0000313" key="2">
    <source>
        <dbReference type="EMBL" id="CCX14359.1"/>
    </source>
</evidence>
<organism evidence="2 3">
    <name type="scientific">Pyronema omphalodes (strain CBS 100304)</name>
    <name type="common">Pyronema confluens</name>
    <dbReference type="NCBI Taxonomy" id="1076935"/>
    <lineage>
        <taxon>Eukaryota</taxon>
        <taxon>Fungi</taxon>
        <taxon>Dikarya</taxon>
        <taxon>Ascomycota</taxon>
        <taxon>Pezizomycotina</taxon>
        <taxon>Pezizomycetes</taxon>
        <taxon>Pezizales</taxon>
        <taxon>Pyronemataceae</taxon>
        <taxon>Pyronema</taxon>
    </lineage>
</organism>
<keyword evidence="3" id="KW-1185">Reference proteome</keyword>
<dbReference type="Proteomes" id="UP000018144">
    <property type="component" value="Unassembled WGS sequence"/>
</dbReference>
<dbReference type="AlphaFoldDB" id="U4LA03"/>
<evidence type="ECO:0000256" key="1">
    <source>
        <dbReference type="SAM" id="SignalP"/>
    </source>
</evidence>
<keyword evidence="1" id="KW-0732">Signal</keyword>
<evidence type="ECO:0000313" key="3">
    <source>
        <dbReference type="Proteomes" id="UP000018144"/>
    </source>
</evidence>
<accession>U4LA03</accession>
<dbReference type="OrthoDB" id="5334531at2759"/>
<feature type="chain" id="PRO_5004652069" evidence="1">
    <location>
        <begin position="21"/>
        <end position="191"/>
    </location>
</feature>
<name>U4LA03_PYROM</name>
<proteinExistence type="predicted"/>
<feature type="signal peptide" evidence="1">
    <location>
        <begin position="1"/>
        <end position="20"/>
    </location>
</feature>
<sequence>MKLSIFFSTAILLPALVAQAQQNNTWRFKLWATTIKGENPHMSGFVDIDTEGVVGFNRTGEKYFPGFVTHMHSGKQDTFPTGQIVKEDGNLVGALVPTTTGGLYNLRFADVSVTASTPGRLMQDFSLTDFNCGMGCGGVQLVYDLHSPQRKWVAYPDQEVVNGWKILYWNGAGEPPNGGIKMWLWRDASGI</sequence>